<dbReference type="AlphaFoldDB" id="A0ABD5M2T3"/>
<keyword evidence="3" id="KW-0560">Oxidoreductase</keyword>
<evidence type="ECO:0000256" key="4">
    <source>
        <dbReference type="ARBA" id="ARBA00023027"/>
    </source>
</evidence>
<accession>A0ABD5M2T3</accession>
<dbReference type="Pfam" id="PF14824">
    <property type="entry name" value="Sirohm_synth_M"/>
    <property type="match status" value="1"/>
</dbReference>
<evidence type="ECO:0000313" key="10">
    <source>
        <dbReference type="Proteomes" id="UP001567572"/>
    </source>
</evidence>
<sequence length="242" mass="25385">MTPLYHDLSDETVVVFGGGSVGARKARGFDEAARVVVVSPAFDERLLSLAAGVGNEERGNNEGRDDEDHDDDGDHDGAVELVRAAPGAGDVAEWIDRLAPAVAVAATDDAAVNAAVESAALDRGILVNRTDVSGGRDPGSVVVPATVEDDQVTVALSTGGTSPALAKALRERIEAEIEGAGAMAALSGEIREELKAADVPPEKRREAVRRVVRSRGVWKGLQKGRSYGRQEADTVIEEVLDR</sequence>
<dbReference type="SUPFAM" id="SSF51735">
    <property type="entry name" value="NAD(P)-binding Rossmann-fold domains"/>
    <property type="match status" value="1"/>
</dbReference>
<dbReference type="InterPro" id="IPR028161">
    <property type="entry name" value="Met8-like"/>
</dbReference>
<feature type="compositionally biased region" description="Acidic residues" evidence="7">
    <location>
        <begin position="64"/>
        <end position="74"/>
    </location>
</feature>
<dbReference type="NCBIfam" id="TIGR01470">
    <property type="entry name" value="cysG_Nterm"/>
    <property type="match status" value="1"/>
</dbReference>
<gene>
    <name evidence="9" type="ORF">ABNG04_10725</name>
</gene>
<reference evidence="9 10" key="1">
    <citation type="submission" date="2024-06" db="EMBL/GenBank/DDBJ databases">
        <title>Halorubrum miltondacostae sp. nov., a potential PHA producer isolated from an inland solar saltern in Rio Maior, Portugal.</title>
        <authorList>
            <person name="Albuquerque L."/>
            <person name="Viver T."/>
            <person name="Barroso C."/>
            <person name="Claudino R."/>
            <person name="Galvan M."/>
            <person name="Simoes G."/>
            <person name="Lobo Da Cunha A."/>
            <person name="Egas C."/>
        </authorList>
    </citation>
    <scope>NUCLEOTIDE SEQUENCE [LARGE SCALE GENOMIC DNA]</scope>
    <source>
        <strain evidence="9 10">RMP-11</strain>
    </source>
</reference>
<dbReference type="GO" id="GO:0043115">
    <property type="term" value="F:precorrin-2 dehydrogenase activity"/>
    <property type="evidence" value="ECO:0007669"/>
    <property type="project" value="UniProtKB-EC"/>
</dbReference>
<feature type="region of interest" description="Disordered" evidence="7">
    <location>
        <begin position="53"/>
        <end position="76"/>
    </location>
</feature>
<dbReference type="Pfam" id="PF13241">
    <property type="entry name" value="NAD_binding_7"/>
    <property type="match status" value="1"/>
</dbReference>
<dbReference type="PANTHER" id="PTHR35330">
    <property type="entry name" value="SIROHEME BIOSYNTHESIS PROTEIN MET8"/>
    <property type="match status" value="1"/>
</dbReference>
<evidence type="ECO:0000256" key="1">
    <source>
        <dbReference type="ARBA" id="ARBA00005010"/>
    </source>
</evidence>
<comment type="pathway">
    <text evidence="1">Porphyrin-containing compound metabolism; siroheme biosynthesis; sirohydrochlorin from precorrin-2: step 1/1.</text>
</comment>
<evidence type="ECO:0000313" key="9">
    <source>
        <dbReference type="EMBL" id="MEZ3164338.1"/>
    </source>
</evidence>
<dbReference type="Gene3D" id="3.30.160.110">
    <property type="entry name" value="Siroheme synthase, domain 2"/>
    <property type="match status" value="1"/>
</dbReference>
<evidence type="ECO:0000259" key="8">
    <source>
        <dbReference type="Pfam" id="PF14824"/>
    </source>
</evidence>
<dbReference type="PANTHER" id="PTHR35330:SF1">
    <property type="entry name" value="SIROHEME BIOSYNTHESIS PROTEIN MET8"/>
    <property type="match status" value="1"/>
</dbReference>
<name>A0ABD5M2T3_9EURY</name>
<dbReference type="InterPro" id="IPR006367">
    <property type="entry name" value="Sirohaem_synthase_N"/>
</dbReference>
<dbReference type="InterPro" id="IPR028281">
    <property type="entry name" value="Sirohaem_synthase_central"/>
</dbReference>
<dbReference type="Gene3D" id="3.40.50.720">
    <property type="entry name" value="NAD(P)-binding Rossmann-like Domain"/>
    <property type="match status" value="1"/>
</dbReference>
<evidence type="ECO:0000256" key="5">
    <source>
        <dbReference type="ARBA" id="ARBA00023244"/>
    </source>
</evidence>
<dbReference type="GO" id="GO:0006779">
    <property type="term" value="P:porphyrin-containing compound biosynthetic process"/>
    <property type="evidence" value="ECO:0007669"/>
    <property type="project" value="UniProtKB-KW"/>
</dbReference>
<evidence type="ECO:0000256" key="2">
    <source>
        <dbReference type="ARBA" id="ARBA00012400"/>
    </source>
</evidence>
<evidence type="ECO:0000256" key="6">
    <source>
        <dbReference type="ARBA" id="ARBA00047561"/>
    </source>
</evidence>
<protein>
    <recommendedName>
        <fullName evidence="2">precorrin-2 dehydrogenase</fullName>
        <ecNumber evidence="2">1.3.1.76</ecNumber>
    </recommendedName>
</protein>
<dbReference type="EC" id="1.3.1.76" evidence="2"/>
<evidence type="ECO:0000256" key="7">
    <source>
        <dbReference type="SAM" id="MobiDB-lite"/>
    </source>
</evidence>
<dbReference type="SUPFAM" id="SSF75615">
    <property type="entry name" value="Siroheme synthase middle domains-like"/>
    <property type="match status" value="1"/>
</dbReference>
<feature type="domain" description="Siroheme synthase central" evidence="8">
    <location>
        <begin position="153"/>
        <end position="175"/>
    </location>
</feature>
<proteinExistence type="predicted"/>
<keyword evidence="5" id="KW-0627">Porphyrin biosynthesis</keyword>
<dbReference type="EMBL" id="JBEDNY010000003">
    <property type="protein sequence ID" value="MEZ3164338.1"/>
    <property type="molecule type" value="Genomic_DNA"/>
</dbReference>
<dbReference type="Proteomes" id="UP001567572">
    <property type="component" value="Unassembled WGS sequence"/>
</dbReference>
<evidence type="ECO:0000256" key="3">
    <source>
        <dbReference type="ARBA" id="ARBA00023002"/>
    </source>
</evidence>
<comment type="catalytic activity">
    <reaction evidence="6">
        <text>precorrin-2 + NAD(+) = sirohydrochlorin + NADH + 2 H(+)</text>
        <dbReference type="Rhea" id="RHEA:15613"/>
        <dbReference type="ChEBI" id="CHEBI:15378"/>
        <dbReference type="ChEBI" id="CHEBI:57540"/>
        <dbReference type="ChEBI" id="CHEBI:57945"/>
        <dbReference type="ChEBI" id="CHEBI:58351"/>
        <dbReference type="ChEBI" id="CHEBI:58827"/>
        <dbReference type="EC" id="1.3.1.76"/>
    </reaction>
</comment>
<dbReference type="InterPro" id="IPR036291">
    <property type="entry name" value="NAD(P)-bd_dom_sf"/>
</dbReference>
<keyword evidence="4" id="KW-0520">NAD</keyword>
<organism evidence="9 10">
    <name type="scientific">Halorubrum miltondacostae</name>
    <dbReference type="NCBI Taxonomy" id="3076378"/>
    <lineage>
        <taxon>Archaea</taxon>
        <taxon>Methanobacteriati</taxon>
        <taxon>Methanobacteriota</taxon>
        <taxon>Stenosarchaea group</taxon>
        <taxon>Halobacteria</taxon>
        <taxon>Halobacteriales</taxon>
        <taxon>Haloferacaceae</taxon>
        <taxon>Halorubrum</taxon>
    </lineage>
</organism>
<comment type="caution">
    <text evidence="9">The sequence shown here is derived from an EMBL/GenBank/DDBJ whole genome shotgun (WGS) entry which is preliminary data.</text>
</comment>
<dbReference type="RefSeq" id="WP_371162415.1">
    <property type="nucleotide sequence ID" value="NZ_JBEDNX010000009.1"/>
</dbReference>
<keyword evidence="10" id="KW-1185">Reference proteome</keyword>